<dbReference type="SUPFAM" id="SSF53335">
    <property type="entry name" value="S-adenosyl-L-methionine-dependent methyltransferases"/>
    <property type="match status" value="1"/>
</dbReference>
<dbReference type="EMBL" id="BSFI01000023">
    <property type="protein sequence ID" value="GLK69703.1"/>
    <property type="molecule type" value="Genomic_DNA"/>
</dbReference>
<dbReference type="InterPro" id="IPR029063">
    <property type="entry name" value="SAM-dependent_MTases_sf"/>
</dbReference>
<dbReference type="Gene3D" id="3.40.50.150">
    <property type="entry name" value="Vaccinia Virus protein VP39"/>
    <property type="match status" value="1"/>
</dbReference>
<evidence type="ECO:0000313" key="2">
    <source>
        <dbReference type="Proteomes" id="UP001143372"/>
    </source>
</evidence>
<sequence length="248" mass="27836">MRSFLNLNIAAARVINQRLPEDYRTDGNFWFQKNVLKNGFRDGDVVYDVGGGSRPWFTVEQARALNLTVIGVDISGDELRAAPEGSYDEIIEADLCEFSNDRKADRIICQATLEHVHDSAGAIRSISGLLKPGGEAFTFCPCRNALFARLNRRLGHDVKKKLLGAAFPYTEEGHDGFAAPYDKCTPGDMRRLAEENGLSVAFLKTFWVSGYFYVFLPAYLGWRVYQLVARAVQGEDACESFCMILRKR</sequence>
<evidence type="ECO:0000313" key="1">
    <source>
        <dbReference type="EMBL" id="GLK69703.1"/>
    </source>
</evidence>
<evidence type="ECO:0008006" key="3">
    <source>
        <dbReference type="Google" id="ProtNLM"/>
    </source>
</evidence>
<reference evidence="1" key="2">
    <citation type="submission" date="2023-01" db="EMBL/GenBank/DDBJ databases">
        <authorList>
            <person name="Sun Q."/>
            <person name="Evtushenko L."/>
        </authorList>
    </citation>
    <scope>NUCLEOTIDE SEQUENCE</scope>
    <source>
        <strain evidence="1">VKM B-2347</strain>
    </source>
</reference>
<gene>
    <name evidence="1" type="ORF">GCM10008179_33410</name>
</gene>
<keyword evidence="2" id="KW-1185">Reference proteome</keyword>
<name>A0A9W6MX48_9HYPH</name>
<reference evidence="1" key="1">
    <citation type="journal article" date="2014" name="Int. J. Syst. Evol. Microbiol.">
        <title>Complete genome sequence of Corynebacterium casei LMG S-19264T (=DSM 44701T), isolated from a smear-ripened cheese.</title>
        <authorList>
            <consortium name="US DOE Joint Genome Institute (JGI-PGF)"/>
            <person name="Walter F."/>
            <person name="Albersmeier A."/>
            <person name="Kalinowski J."/>
            <person name="Ruckert C."/>
        </authorList>
    </citation>
    <scope>NUCLEOTIDE SEQUENCE</scope>
    <source>
        <strain evidence="1">VKM B-2347</strain>
    </source>
</reference>
<protein>
    <recommendedName>
        <fullName evidence="3">Class I SAM-dependent methyltransferase</fullName>
    </recommendedName>
</protein>
<dbReference type="RefSeq" id="WP_271169924.1">
    <property type="nucleotide sequence ID" value="NZ_BSFI01000023.1"/>
</dbReference>
<dbReference type="Proteomes" id="UP001143372">
    <property type="component" value="Unassembled WGS sequence"/>
</dbReference>
<dbReference type="AlphaFoldDB" id="A0A9W6MX48"/>
<organism evidence="1 2">
    <name type="scientific">Hansschlegelia plantiphila</name>
    <dbReference type="NCBI Taxonomy" id="374655"/>
    <lineage>
        <taxon>Bacteria</taxon>
        <taxon>Pseudomonadati</taxon>
        <taxon>Pseudomonadota</taxon>
        <taxon>Alphaproteobacteria</taxon>
        <taxon>Hyphomicrobiales</taxon>
        <taxon>Methylopilaceae</taxon>
        <taxon>Hansschlegelia</taxon>
    </lineage>
</organism>
<dbReference type="CDD" id="cd02440">
    <property type="entry name" value="AdoMet_MTases"/>
    <property type="match status" value="1"/>
</dbReference>
<dbReference type="Pfam" id="PF13489">
    <property type="entry name" value="Methyltransf_23"/>
    <property type="match status" value="1"/>
</dbReference>
<proteinExistence type="predicted"/>
<comment type="caution">
    <text evidence="1">The sequence shown here is derived from an EMBL/GenBank/DDBJ whole genome shotgun (WGS) entry which is preliminary data.</text>
</comment>
<accession>A0A9W6MX48</accession>